<evidence type="ECO:0000313" key="1">
    <source>
        <dbReference type="EMBL" id="GAA2003387.1"/>
    </source>
</evidence>
<dbReference type="RefSeq" id="WP_344163516.1">
    <property type="nucleotide sequence ID" value="NZ_BAAAPC010000014.1"/>
</dbReference>
<organism evidence="1 2">
    <name type="scientific">Nocardiopsis rhodophaea</name>
    <dbReference type="NCBI Taxonomy" id="280238"/>
    <lineage>
        <taxon>Bacteria</taxon>
        <taxon>Bacillati</taxon>
        <taxon>Actinomycetota</taxon>
        <taxon>Actinomycetes</taxon>
        <taxon>Streptosporangiales</taxon>
        <taxon>Nocardiopsidaceae</taxon>
        <taxon>Nocardiopsis</taxon>
    </lineage>
</organism>
<accession>A0ABP5ENN7</accession>
<dbReference type="Proteomes" id="UP001501585">
    <property type="component" value="Unassembled WGS sequence"/>
</dbReference>
<keyword evidence="2" id="KW-1185">Reference proteome</keyword>
<reference evidence="2" key="1">
    <citation type="journal article" date="2019" name="Int. J. Syst. Evol. Microbiol.">
        <title>The Global Catalogue of Microorganisms (GCM) 10K type strain sequencing project: providing services to taxonomists for standard genome sequencing and annotation.</title>
        <authorList>
            <consortium name="The Broad Institute Genomics Platform"/>
            <consortium name="The Broad Institute Genome Sequencing Center for Infectious Disease"/>
            <person name="Wu L."/>
            <person name="Ma J."/>
        </authorList>
    </citation>
    <scope>NUCLEOTIDE SEQUENCE [LARGE SCALE GENOMIC DNA]</scope>
    <source>
        <strain evidence="2">JCM 15313</strain>
    </source>
</reference>
<comment type="caution">
    <text evidence="1">The sequence shown here is derived from an EMBL/GenBank/DDBJ whole genome shotgun (WGS) entry which is preliminary data.</text>
</comment>
<evidence type="ECO:0000313" key="2">
    <source>
        <dbReference type="Proteomes" id="UP001501585"/>
    </source>
</evidence>
<gene>
    <name evidence="1" type="ORF">GCM10009799_33120</name>
</gene>
<dbReference type="EMBL" id="BAAAPC010000014">
    <property type="protein sequence ID" value="GAA2003387.1"/>
    <property type="molecule type" value="Genomic_DNA"/>
</dbReference>
<proteinExistence type="predicted"/>
<sequence length="291" mass="32715">MPIIDSRQYRPGPMPDGMPMYIDAQPLFGVEARALHHADRTSKGFRLHPRRPEDDVVALVELHDTEARPSCYEADVSNDIALDVGRGGVVLPDSFSDALRLPPGTYNTNLTRQRNHWTVRFSPRPPNPRIVRWKEFRPTADHSFFEMWVGAGTTFLEKSLPNTEFLVVYADHVDFSSTVSDMHPSVVLELWNNDDWPEPTGADFTGDLFAKTDEPEVAVGNGLAADPGLSNGFPLEPGRYKVNISCWGRQAARTYGYFSEVDAKYGEDDEALWHTDPGAKVERWVVRFAPV</sequence>
<protein>
    <submittedName>
        <fullName evidence="1">Uncharacterized protein</fullName>
    </submittedName>
</protein>
<name>A0ABP5ENN7_9ACTN</name>